<dbReference type="SUPFAM" id="SSF52833">
    <property type="entry name" value="Thioredoxin-like"/>
    <property type="match status" value="1"/>
</dbReference>
<evidence type="ECO:0000256" key="5">
    <source>
        <dbReference type="ARBA" id="ARBA00022575"/>
    </source>
</evidence>
<dbReference type="Pfam" id="PF02798">
    <property type="entry name" value="GST_N"/>
    <property type="match status" value="1"/>
</dbReference>
<dbReference type="PROSITE" id="PS50404">
    <property type="entry name" value="GST_NTER"/>
    <property type="match status" value="1"/>
</dbReference>
<comment type="similarity">
    <text evidence="2">Belongs to the GST superfamily. Phi family.</text>
</comment>
<keyword evidence="11" id="KW-1185">Reference proteome</keyword>
<evidence type="ECO:0000313" key="10">
    <source>
        <dbReference type="EMBL" id="WVY97873.1"/>
    </source>
</evidence>
<dbReference type="PANTHER" id="PTHR43900">
    <property type="entry name" value="GLUTATHIONE S-TRANSFERASE RHO"/>
    <property type="match status" value="1"/>
</dbReference>
<evidence type="ECO:0000256" key="2">
    <source>
        <dbReference type="ARBA" id="ARBA00010128"/>
    </source>
</evidence>
<evidence type="ECO:0000259" key="9">
    <source>
        <dbReference type="PROSITE" id="PS50405"/>
    </source>
</evidence>
<dbReference type="InterPro" id="IPR036249">
    <property type="entry name" value="Thioredoxin-like_sf"/>
</dbReference>
<feature type="domain" description="GST N-terminal" evidence="8">
    <location>
        <begin position="1"/>
        <end position="86"/>
    </location>
</feature>
<dbReference type="SFLD" id="SFLDG00358">
    <property type="entry name" value="Main_(cytGST)"/>
    <property type="match status" value="1"/>
</dbReference>
<dbReference type="InterPro" id="IPR010987">
    <property type="entry name" value="Glutathione-S-Trfase_C-like"/>
</dbReference>
<dbReference type="SFLD" id="SFLDG01154">
    <property type="entry name" value="Main.5:_Phi-like"/>
    <property type="match status" value="1"/>
</dbReference>
<dbReference type="Proteomes" id="UP001374535">
    <property type="component" value="Chromosome 9"/>
</dbReference>
<protein>
    <recommendedName>
        <fullName evidence="3">glutathione transferase</fullName>
        <ecNumber evidence="3">2.5.1.18</ecNumber>
    </recommendedName>
</protein>
<dbReference type="GO" id="GO:0005829">
    <property type="term" value="C:cytosol"/>
    <property type="evidence" value="ECO:0007669"/>
    <property type="project" value="UniProtKB-SubCell"/>
</dbReference>
<dbReference type="AlphaFoldDB" id="A0AAQ3RMF4"/>
<dbReference type="InterPro" id="IPR036282">
    <property type="entry name" value="Glutathione-S-Trfase_C_sf"/>
</dbReference>
<dbReference type="FunFam" id="1.20.1050.10:FF:000004">
    <property type="entry name" value="Glutathione S-transferase F2"/>
    <property type="match status" value="1"/>
</dbReference>
<evidence type="ECO:0000313" key="11">
    <source>
        <dbReference type="Proteomes" id="UP001374535"/>
    </source>
</evidence>
<evidence type="ECO:0000256" key="6">
    <source>
        <dbReference type="ARBA" id="ARBA00022679"/>
    </source>
</evidence>
<dbReference type="Gene3D" id="3.40.30.10">
    <property type="entry name" value="Glutaredoxin"/>
    <property type="match status" value="1"/>
</dbReference>
<dbReference type="PANTHER" id="PTHR43900:SF72">
    <property type="entry name" value="GLUTATHIONE S-TRANSFERASE F13"/>
    <property type="match status" value="1"/>
</dbReference>
<evidence type="ECO:0000256" key="7">
    <source>
        <dbReference type="ARBA" id="ARBA00047960"/>
    </source>
</evidence>
<evidence type="ECO:0000256" key="1">
    <source>
        <dbReference type="ARBA" id="ARBA00004514"/>
    </source>
</evidence>
<dbReference type="GO" id="GO:0043295">
    <property type="term" value="F:glutathione binding"/>
    <property type="evidence" value="ECO:0007669"/>
    <property type="project" value="TreeGrafter"/>
</dbReference>
<accession>A0AAQ3RMF4</accession>
<keyword evidence="5" id="KW-0216">Detoxification</keyword>
<dbReference type="InterPro" id="IPR034347">
    <property type="entry name" value="GST_Phi_C"/>
</dbReference>
<comment type="catalytic activity">
    <reaction evidence="7">
        <text>RX + glutathione = an S-substituted glutathione + a halide anion + H(+)</text>
        <dbReference type="Rhea" id="RHEA:16437"/>
        <dbReference type="ChEBI" id="CHEBI:15378"/>
        <dbReference type="ChEBI" id="CHEBI:16042"/>
        <dbReference type="ChEBI" id="CHEBI:17792"/>
        <dbReference type="ChEBI" id="CHEBI:57925"/>
        <dbReference type="ChEBI" id="CHEBI:90779"/>
        <dbReference type="EC" id="2.5.1.18"/>
    </reaction>
</comment>
<feature type="domain" description="GST C-terminal" evidence="9">
    <location>
        <begin position="94"/>
        <end position="223"/>
    </location>
</feature>
<name>A0AAQ3RMF4_VIGMU</name>
<keyword evidence="6" id="KW-0808">Transferase</keyword>
<gene>
    <name evidence="10" type="ORF">V8G54_030024</name>
</gene>
<dbReference type="InterPro" id="IPR040079">
    <property type="entry name" value="Glutathione_S-Trfase"/>
</dbReference>
<dbReference type="CDD" id="cd03187">
    <property type="entry name" value="GST_C_Phi"/>
    <property type="match status" value="1"/>
</dbReference>
<dbReference type="GO" id="GO:0006749">
    <property type="term" value="P:glutathione metabolic process"/>
    <property type="evidence" value="ECO:0007669"/>
    <property type="project" value="TreeGrafter"/>
</dbReference>
<organism evidence="10 11">
    <name type="scientific">Vigna mungo</name>
    <name type="common">Black gram</name>
    <name type="synonym">Phaseolus mungo</name>
    <dbReference type="NCBI Taxonomy" id="3915"/>
    <lineage>
        <taxon>Eukaryota</taxon>
        <taxon>Viridiplantae</taxon>
        <taxon>Streptophyta</taxon>
        <taxon>Embryophyta</taxon>
        <taxon>Tracheophyta</taxon>
        <taxon>Spermatophyta</taxon>
        <taxon>Magnoliopsida</taxon>
        <taxon>eudicotyledons</taxon>
        <taxon>Gunneridae</taxon>
        <taxon>Pentapetalae</taxon>
        <taxon>rosids</taxon>
        <taxon>fabids</taxon>
        <taxon>Fabales</taxon>
        <taxon>Fabaceae</taxon>
        <taxon>Papilionoideae</taxon>
        <taxon>50 kb inversion clade</taxon>
        <taxon>NPAAA clade</taxon>
        <taxon>indigoferoid/millettioid clade</taxon>
        <taxon>Phaseoleae</taxon>
        <taxon>Vigna</taxon>
    </lineage>
</organism>
<proteinExistence type="inferred from homology"/>
<evidence type="ECO:0000256" key="3">
    <source>
        <dbReference type="ARBA" id="ARBA00012452"/>
    </source>
</evidence>
<dbReference type="GO" id="GO:0009407">
    <property type="term" value="P:toxin catabolic process"/>
    <property type="evidence" value="ECO:0007669"/>
    <property type="project" value="UniProtKB-ARBA"/>
</dbReference>
<reference evidence="10 11" key="1">
    <citation type="journal article" date="2023" name="Life. Sci Alliance">
        <title>Evolutionary insights into 3D genome organization and epigenetic landscape of Vigna mungo.</title>
        <authorList>
            <person name="Junaid A."/>
            <person name="Singh B."/>
            <person name="Bhatia S."/>
        </authorList>
    </citation>
    <scope>NUCLEOTIDE SEQUENCE [LARGE SCALE GENOMIC DNA]</scope>
    <source>
        <strain evidence="10">Urdbean</strain>
    </source>
</reference>
<keyword evidence="4" id="KW-0963">Cytoplasm</keyword>
<sequence length="223" mass="25404">MALKLYGLPMSTNTTRAIICLHEKEVDFELVPVNVFTAEHKQPPFLSKNLPPTDFSSVAHPALWFDSSTRRRAITAYVAEKFKETGPDLIRHKDVKEGALVKVWTEVEAHYYEPAVSPIIYEHFVAPFQGKEPDKSVIDTNVEKLKKVLDVYEEKLSSTKYLAGDFYSLADLSHVSETHYLMQTPCASMINERPHVKAWWEDISSRPAFSKVEPGMTFGKNQE</sequence>
<dbReference type="SFLD" id="SFLDS00019">
    <property type="entry name" value="Glutathione_Transferase_(cytos"/>
    <property type="match status" value="1"/>
</dbReference>
<dbReference type="PROSITE" id="PS50405">
    <property type="entry name" value="GST_CTER"/>
    <property type="match status" value="1"/>
</dbReference>
<dbReference type="Gene3D" id="1.20.1050.10">
    <property type="match status" value="1"/>
</dbReference>
<dbReference type="InterPro" id="IPR004045">
    <property type="entry name" value="Glutathione_S-Trfase_N"/>
</dbReference>
<dbReference type="InterPro" id="IPR004046">
    <property type="entry name" value="GST_C"/>
</dbReference>
<dbReference type="EMBL" id="CP144692">
    <property type="protein sequence ID" value="WVY97873.1"/>
    <property type="molecule type" value="Genomic_DNA"/>
</dbReference>
<dbReference type="EC" id="2.5.1.18" evidence="3"/>
<evidence type="ECO:0000256" key="4">
    <source>
        <dbReference type="ARBA" id="ARBA00022490"/>
    </source>
</evidence>
<dbReference type="SUPFAM" id="SSF47616">
    <property type="entry name" value="GST C-terminal domain-like"/>
    <property type="match status" value="1"/>
</dbReference>
<evidence type="ECO:0000259" key="8">
    <source>
        <dbReference type="PROSITE" id="PS50404"/>
    </source>
</evidence>
<comment type="subcellular location">
    <subcellularLocation>
        <location evidence="1">Cytoplasm</location>
        <location evidence="1">Cytosol</location>
    </subcellularLocation>
</comment>
<dbReference type="GO" id="GO:0004364">
    <property type="term" value="F:glutathione transferase activity"/>
    <property type="evidence" value="ECO:0007669"/>
    <property type="project" value="UniProtKB-EC"/>
</dbReference>
<dbReference type="Pfam" id="PF00043">
    <property type="entry name" value="GST_C"/>
    <property type="match status" value="1"/>
</dbReference>